<evidence type="ECO:0000256" key="1">
    <source>
        <dbReference type="SAM" id="MobiDB-lite"/>
    </source>
</evidence>
<feature type="transmembrane region" description="Helical" evidence="2">
    <location>
        <begin position="12"/>
        <end position="33"/>
    </location>
</feature>
<evidence type="ECO:0000256" key="2">
    <source>
        <dbReference type="SAM" id="Phobius"/>
    </source>
</evidence>
<dbReference type="AlphaFoldDB" id="R4KMH2"/>
<dbReference type="RefSeq" id="WP_006523418.1">
    <property type="nucleotide sequence ID" value="NC_021184.1"/>
</dbReference>
<feature type="compositionally biased region" description="Basic and acidic residues" evidence="1">
    <location>
        <begin position="137"/>
        <end position="146"/>
    </location>
</feature>
<reference evidence="3 4" key="1">
    <citation type="submission" date="2012-01" db="EMBL/GenBank/DDBJ databases">
        <title>Complete sequence of Desulfotomaculum gibsoniae DSM 7213.</title>
        <authorList>
            <consortium name="US DOE Joint Genome Institute"/>
            <person name="Lucas S."/>
            <person name="Han J."/>
            <person name="Lapidus A."/>
            <person name="Cheng J.-F."/>
            <person name="Goodwin L."/>
            <person name="Pitluck S."/>
            <person name="Peters L."/>
            <person name="Ovchinnikova G."/>
            <person name="Teshima H."/>
            <person name="Detter J.C."/>
            <person name="Han C."/>
            <person name="Tapia R."/>
            <person name="Land M."/>
            <person name="Hauser L."/>
            <person name="Kyrpides N."/>
            <person name="Ivanova N."/>
            <person name="Pagani I."/>
            <person name="Parshina S."/>
            <person name="Plugge C."/>
            <person name="Muyzer G."/>
            <person name="Kuever J."/>
            <person name="Ivanova A."/>
            <person name="Nazina T."/>
            <person name="Klenk H.-P."/>
            <person name="Brambilla E."/>
            <person name="Spring S."/>
            <person name="Stams A.F."/>
            <person name="Woyke T."/>
        </authorList>
    </citation>
    <scope>NUCLEOTIDE SEQUENCE [LARGE SCALE GENOMIC DNA]</scope>
    <source>
        <strain evidence="3 4">DSM 7213</strain>
    </source>
</reference>
<evidence type="ECO:0000313" key="3">
    <source>
        <dbReference type="EMBL" id="AGL02757.1"/>
    </source>
</evidence>
<keyword evidence="2" id="KW-0472">Membrane</keyword>
<gene>
    <name evidence="3" type="ORF">Desgi_3414</name>
</gene>
<feature type="compositionally biased region" description="Basic and acidic residues" evidence="1">
    <location>
        <begin position="154"/>
        <end position="163"/>
    </location>
</feature>
<protein>
    <submittedName>
        <fullName evidence="3">Uncharacterized protein</fullName>
    </submittedName>
</protein>
<sequence length="239" mass="26270">MILEYFRLFSVLLGISGIVVFCLTVSLIFFVRYAGAFRHQWYCCLLSYSFLDLLYPIYRCLPAPSLPKMSPETIDQANLLALPAAPELCSAEQKASQGTLVVPEQRSAEQRASQGTPEVPEQRLGVQRATRGTLEVPELRSAEQKVTRGTPEVPELRSAEQKATRGTPEVSEQRSAVQRATRGTPEVPEQRSAEQRATRGTLVVPGLRLGVRKATREIPGLLAALGVPGLAAVQAWPFR</sequence>
<feature type="compositionally biased region" description="Basic and acidic residues" evidence="1">
    <location>
        <begin position="188"/>
        <end position="197"/>
    </location>
</feature>
<accession>R4KMH2</accession>
<feature type="region of interest" description="Disordered" evidence="1">
    <location>
        <begin position="100"/>
        <end position="197"/>
    </location>
</feature>
<dbReference type="KEGG" id="dgi:Desgi_3414"/>
<keyword evidence="2" id="KW-0812">Transmembrane</keyword>
<dbReference type="HOGENOM" id="CLU_1159615_0_0_9"/>
<evidence type="ECO:0000313" key="4">
    <source>
        <dbReference type="Proteomes" id="UP000013520"/>
    </source>
</evidence>
<keyword evidence="2" id="KW-1133">Transmembrane helix</keyword>
<proteinExistence type="predicted"/>
<keyword evidence="4" id="KW-1185">Reference proteome</keyword>
<name>R4KMH2_9FIRM</name>
<dbReference type="Proteomes" id="UP000013520">
    <property type="component" value="Chromosome"/>
</dbReference>
<dbReference type="EMBL" id="CP003273">
    <property type="protein sequence ID" value="AGL02757.1"/>
    <property type="molecule type" value="Genomic_DNA"/>
</dbReference>
<organism evidence="3 4">
    <name type="scientific">Desulfoscipio gibsoniae DSM 7213</name>
    <dbReference type="NCBI Taxonomy" id="767817"/>
    <lineage>
        <taxon>Bacteria</taxon>
        <taxon>Bacillati</taxon>
        <taxon>Bacillota</taxon>
        <taxon>Clostridia</taxon>
        <taxon>Eubacteriales</taxon>
        <taxon>Desulfallaceae</taxon>
        <taxon>Desulfoscipio</taxon>
    </lineage>
</organism>